<evidence type="ECO:0000313" key="2">
    <source>
        <dbReference type="Proteomes" id="UP000053051"/>
    </source>
</evidence>
<accession>M1X2S9</accession>
<proteinExistence type="predicted"/>
<dbReference type="EMBL" id="CAIY01000044">
    <property type="protein sequence ID" value="CCH67355.1"/>
    <property type="molecule type" value="Genomic_DNA"/>
</dbReference>
<name>M1X2S9_9NOST</name>
<evidence type="ECO:0000313" key="1">
    <source>
        <dbReference type="EMBL" id="CCH67355.1"/>
    </source>
</evidence>
<sequence>MIYCNGKVIANQGQGKHLILKMAIIVVLCASKKTKVRFSKTISYELGFSRVFLNS</sequence>
<organism evidence="1 2">
    <name type="scientific">Richelia intracellularis HH01</name>
    <dbReference type="NCBI Taxonomy" id="1165094"/>
    <lineage>
        <taxon>Bacteria</taxon>
        <taxon>Bacillati</taxon>
        <taxon>Cyanobacteriota</taxon>
        <taxon>Cyanophyceae</taxon>
        <taxon>Nostocales</taxon>
        <taxon>Nostocaceae</taxon>
        <taxon>Richelia</taxon>
    </lineage>
</organism>
<comment type="caution">
    <text evidence="1">The sequence shown here is derived from an EMBL/GenBank/DDBJ whole genome shotgun (WGS) entry which is preliminary data.</text>
</comment>
<gene>
    <name evidence="1" type="ORF">RINTHH_12000</name>
</gene>
<dbReference type="AlphaFoldDB" id="M1X2S9"/>
<keyword evidence="2" id="KW-1185">Reference proteome</keyword>
<reference evidence="2" key="2">
    <citation type="submission" date="2016-01" db="EMBL/GenBank/DDBJ databases">
        <title>Diatom-associated endosymboitic cyanobacterium lacks core nitrogen metabolism enzymes.</title>
        <authorList>
            <person name="Hilton J.A."/>
            <person name="Foster R.A."/>
            <person name="Tripp H.J."/>
            <person name="Carter B.J."/>
            <person name="Zehr J.P."/>
            <person name="Villareal T.A."/>
        </authorList>
    </citation>
    <scope>NUCLEOTIDE SEQUENCE [LARGE SCALE GENOMIC DNA]</scope>
    <source>
        <strain evidence="2">HH01</strain>
    </source>
</reference>
<protein>
    <submittedName>
        <fullName evidence="1">Uncharacterized protein</fullName>
    </submittedName>
</protein>
<dbReference type="STRING" id="1165094.RINTHH_12000"/>
<dbReference type="Proteomes" id="UP000053051">
    <property type="component" value="Unassembled WGS sequence"/>
</dbReference>
<reference evidence="1 2" key="1">
    <citation type="submission" date="2012-05" db="EMBL/GenBank/DDBJ databases">
        <authorList>
            <person name="Hilton J."/>
        </authorList>
    </citation>
    <scope>NUCLEOTIDE SEQUENCE [LARGE SCALE GENOMIC DNA]</scope>
    <source>
        <strain evidence="1 2">HH01</strain>
    </source>
</reference>